<name>A0A7R9QS43_9ACAR</name>
<keyword evidence="2" id="KW-1185">Reference proteome</keyword>
<evidence type="ECO:0000313" key="1">
    <source>
        <dbReference type="EMBL" id="CAD7655111.1"/>
    </source>
</evidence>
<dbReference type="OrthoDB" id="6412187at2759"/>
<dbReference type="EMBL" id="CAJPVJ010009030">
    <property type="protein sequence ID" value="CAG2172298.1"/>
    <property type="molecule type" value="Genomic_DNA"/>
</dbReference>
<protein>
    <submittedName>
        <fullName evidence="1">Uncharacterized protein</fullName>
    </submittedName>
</protein>
<dbReference type="AlphaFoldDB" id="A0A7R9QS43"/>
<sequence>MLGKKYEKVVPLISVIESPTVRKLPQTPDLPNVLFVGIDSVSRLQFDRHFAITARNVISGQGFHTIGRQYLSRPHTKLKELYVENPWNETMNAQFDYFPLIWKINGGKGVEIIKK</sequence>
<organism evidence="1">
    <name type="scientific">Oppiella nova</name>
    <dbReference type="NCBI Taxonomy" id="334625"/>
    <lineage>
        <taxon>Eukaryota</taxon>
        <taxon>Metazoa</taxon>
        <taxon>Ecdysozoa</taxon>
        <taxon>Arthropoda</taxon>
        <taxon>Chelicerata</taxon>
        <taxon>Arachnida</taxon>
        <taxon>Acari</taxon>
        <taxon>Acariformes</taxon>
        <taxon>Sarcoptiformes</taxon>
        <taxon>Oribatida</taxon>
        <taxon>Brachypylina</taxon>
        <taxon>Oppioidea</taxon>
        <taxon>Oppiidae</taxon>
        <taxon>Oppiella</taxon>
    </lineage>
</organism>
<proteinExistence type="predicted"/>
<accession>A0A7R9QS43</accession>
<evidence type="ECO:0000313" key="2">
    <source>
        <dbReference type="Proteomes" id="UP000728032"/>
    </source>
</evidence>
<dbReference type="Proteomes" id="UP000728032">
    <property type="component" value="Unassembled WGS sequence"/>
</dbReference>
<gene>
    <name evidence="1" type="ORF">ONB1V03_LOCUS11756</name>
</gene>
<reference evidence="1" key="1">
    <citation type="submission" date="2020-11" db="EMBL/GenBank/DDBJ databases">
        <authorList>
            <person name="Tran Van P."/>
        </authorList>
    </citation>
    <scope>NUCLEOTIDE SEQUENCE</scope>
</reference>
<dbReference type="EMBL" id="OC923855">
    <property type="protein sequence ID" value="CAD7655111.1"/>
    <property type="molecule type" value="Genomic_DNA"/>
</dbReference>